<sequence length="82" mass="9324">MPSISKHEAQSMVIKKLSSIISLPRSGRPPILAVEQCHIFDRLLQINNVTTTAEMTEKLKQKDSNLKVFIHTIQRTLKKSLI</sequence>
<evidence type="ECO:0000313" key="2">
    <source>
        <dbReference type="Proteomes" id="UP000789831"/>
    </source>
</evidence>
<proteinExistence type="predicted"/>
<reference evidence="1" key="1">
    <citation type="submission" date="2021-06" db="EMBL/GenBank/DDBJ databases">
        <authorList>
            <person name="Kallberg Y."/>
            <person name="Tangrot J."/>
            <person name="Rosling A."/>
        </authorList>
    </citation>
    <scope>NUCLEOTIDE SEQUENCE</scope>
    <source>
        <strain evidence="1">MT106</strain>
    </source>
</reference>
<dbReference type="EMBL" id="CAJVPL010000602">
    <property type="protein sequence ID" value="CAG8513561.1"/>
    <property type="molecule type" value="Genomic_DNA"/>
</dbReference>
<evidence type="ECO:0000313" key="1">
    <source>
        <dbReference type="EMBL" id="CAG8513561.1"/>
    </source>
</evidence>
<protein>
    <submittedName>
        <fullName evidence="1">1822_t:CDS:1</fullName>
    </submittedName>
</protein>
<dbReference type="Proteomes" id="UP000789831">
    <property type="component" value="Unassembled WGS sequence"/>
</dbReference>
<accession>A0A9N9A1E6</accession>
<keyword evidence="2" id="KW-1185">Reference proteome</keyword>
<comment type="caution">
    <text evidence="1">The sequence shown here is derived from an EMBL/GenBank/DDBJ whole genome shotgun (WGS) entry which is preliminary data.</text>
</comment>
<name>A0A9N9A1E6_9GLOM</name>
<organism evidence="1 2">
    <name type="scientific">Ambispora gerdemannii</name>
    <dbReference type="NCBI Taxonomy" id="144530"/>
    <lineage>
        <taxon>Eukaryota</taxon>
        <taxon>Fungi</taxon>
        <taxon>Fungi incertae sedis</taxon>
        <taxon>Mucoromycota</taxon>
        <taxon>Glomeromycotina</taxon>
        <taxon>Glomeromycetes</taxon>
        <taxon>Archaeosporales</taxon>
        <taxon>Ambisporaceae</taxon>
        <taxon>Ambispora</taxon>
    </lineage>
</organism>
<dbReference type="AlphaFoldDB" id="A0A9N9A1E6"/>
<gene>
    <name evidence="1" type="ORF">AGERDE_LOCUS4866</name>
</gene>